<evidence type="ECO:0000313" key="2">
    <source>
        <dbReference type="EMBL" id="MCI25462.1"/>
    </source>
</evidence>
<name>A0A392QNM3_9FABA</name>
<proteinExistence type="predicted"/>
<feature type="region of interest" description="Disordered" evidence="1">
    <location>
        <begin position="1"/>
        <end position="48"/>
    </location>
</feature>
<keyword evidence="3" id="KW-1185">Reference proteome</keyword>
<evidence type="ECO:0000256" key="1">
    <source>
        <dbReference type="SAM" id="MobiDB-lite"/>
    </source>
</evidence>
<evidence type="ECO:0000313" key="3">
    <source>
        <dbReference type="Proteomes" id="UP000265520"/>
    </source>
</evidence>
<accession>A0A392QNM3</accession>
<reference evidence="2 3" key="1">
    <citation type="journal article" date="2018" name="Front. Plant Sci.">
        <title>Red Clover (Trifolium pratense) and Zigzag Clover (T. medium) - A Picture of Genomic Similarities and Differences.</title>
        <authorList>
            <person name="Dluhosova J."/>
            <person name="Istvanek J."/>
            <person name="Nedelnik J."/>
            <person name="Repkova J."/>
        </authorList>
    </citation>
    <scope>NUCLEOTIDE SEQUENCE [LARGE SCALE GENOMIC DNA]</scope>
    <source>
        <strain evidence="3">cv. 10/8</strain>
        <tissue evidence="2">Leaf</tissue>
    </source>
</reference>
<feature type="non-terminal residue" evidence="2">
    <location>
        <position position="184"/>
    </location>
</feature>
<dbReference type="EMBL" id="LXQA010147376">
    <property type="protein sequence ID" value="MCI25462.1"/>
    <property type="molecule type" value="Genomic_DNA"/>
</dbReference>
<organism evidence="2 3">
    <name type="scientific">Trifolium medium</name>
    <dbReference type="NCBI Taxonomy" id="97028"/>
    <lineage>
        <taxon>Eukaryota</taxon>
        <taxon>Viridiplantae</taxon>
        <taxon>Streptophyta</taxon>
        <taxon>Embryophyta</taxon>
        <taxon>Tracheophyta</taxon>
        <taxon>Spermatophyta</taxon>
        <taxon>Magnoliopsida</taxon>
        <taxon>eudicotyledons</taxon>
        <taxon>Gunneridae</taxon>
        <taxon>Pentapetalae</taxon>
        <taxon>rosids</taxon>
        <taxon>fabids</taxon>
        <taxon>Fabales</taxon>
        <taxon>Fabaceae</taxon>
        <taxon>Papilionoideae</taxon>
        <taxon>50 kb inversion clade</taxon>
        <taxon>NPAAA clade</taxon>
        <taxon>Hologalegina</taxon>
        <taxon>IRL clade</taxon>
        <taxon>Trifolieae</taxon>
        <taxon>Trifolium</taxon>
    </lineage>
</organism>
<protein>
    <submittedName>
        <fullName evidence="2">Retrovirus-related pol polyprotein from transposon TNT 1-94</fullName>
    </submittedName>
</protein>
<sequence length="184" mass="19709">YGVDSTKYGGDNSRYGPYPGASRGRGGRNGRGRGERNGGGGRSNPNGNTQCQICFKPNHTTLECWHRNQPQLQAPNSSSFHGSQQAPPPGYFQEAYGPYSGQNFPPRFGSYFGYGAPNYSPWPSANLPPRFPTPPNTHPSAMIANAPSASTSSAWYPDSGASFHVTGDSRNIQEPSPFAGADHI</sequence>
<dbReference type="Proteomes" id="UP000265520">
    <property type="component" value="Unassembled WGS sequence"/>
</dbReference>
<comment type="caution">
    <text evidence="2">The sequence shown here is derived from an EMBL/GenBank/DDBJ whole genome shotgun (WGS) entry which is preliminary data.</text>
</comment>
<feature type="non-terminal residue" evidence="2">
    <location>
        <position position="1"/>
    </location>
</feature>
<dbReference type="AlphaFoldDB" id="A0A392QNM3"/>